<dbReference type="OrthoDB" id="9804758at2"/>
<accession>A0A4R3JBX0</accession>
<organism evidence="2 3">
    <name type="scientific">Varunaivibrio sulfuroxidans</name>
    <dbReference type="NCBI Taxonomy" id="1773489"/>
    <lineage>
        <taxon>Bacteria</taxon>
        <taxon>Pseudomonadati</taxon>
        <taxon>Pseudomonadota</taxon>
        <taxon>Alphaproteobacteria</taxon>
        <taxon>Rhodospirillales</taxon>
        <taxon>Magnetovibrionaceae</taxon>
        <taxon>Varunaivibrio</taxon>
    </lineage>
</organism>
<dbReference type="CDD" id="cd03116">
    <property type="entry name" value="MobB"/>
    <property type="match status" value="1"/>
</dbReference>
<dbReference type="InterPro" id="IPR027417">
    <property type="entry name" value="P-loop_NTPase"/>
</dbReference>
<evidence type="ECO:0000313" key="2">
    <source>
        <dbReference type="EMBL" id="TCS63448.1"/>
    </source>
</evidence>
<name>A0A4R3JBX0_9PROT</name>
<evidence type="ECO:0000259" key="1">
    <source>
        <dbReference type="Pfam" id="PF03205"/>
    </source>
</evidence>
<gene>
    <name evidence="2" type="ORF">EDD55_10369</name>
</gene>
<protein>
    <submittedName>
        <fullName evidence="2">Molybdopterin guanine dinucleotide biosynthesis accessory protein MobB</fullName>
    </submittedName>
</protein>
<dbReference type="GO" id="GO:0005525">
    <property type="term" value="F:GTP binding"/>
    <property type="evidence" value="ECO:0007669"/>
    <property type="project" value="InterPro"/>
</dbReference>
<dbReference type="InterPro" id="IPR052539">
    <property type="entry name" value="MGD_biosynthesis_adapter"/>
</dbReference>
<dbReference type="PANTHER" id="PTHR40072:SF1">
    <property type="entry name" value="MOLYBDOPTERIN-GUANINE DINUCLEOTIDE BIOSYNTHESIS ADAPTER PROTEIN"/>
    <property type="match status" value="1"/>
</dbReference>
<dbReference type="Proteomes" id="UP000295304">
    <property type="component" value="Unassembled WGS sequence"/>
</dbReference>
<dbReference type="EMBL" id="SLZW01000003">
    <property type="protein sequence ID" value="TCS63448.1"/>
    <property type="molecule type" value="Genomic_DNA"/>
</dbReference>
<dbReference type="SUPFAM" id="SSF52540">
    <property type="entry name" value="P-loop containing nucleoside triphosphate hydrolases"/>
    <property type="match status" value="1"/>
</dbReference>
<dbReference type="AlphaFoldDB" id="A0A4R3JBX0"/>
<feature type="domain" description="Molybdopterin-guanine dinucleotide biosynthesis protein B (MobB)" evidence="1">
    <location>
        <begin position="3"/>
        <end position="135"/>
    </location>
</feature>
<dbReference type="Gene3D" id="3.40.50.300">
    <property type="entry name" value="P-loop containing nucleotide triphosphate hydrolases"/>
    <property type="match status" value="1"/>
</dbReference>
<reference evidence="2 3" key="1">
    <citation type="submission" date="2019-03" db="EMBL/GenBank/DDBJ databases">
        <title>Genomic Encyclopedia of Type Strains, Phase IV (KMG-IV): sequencing the most valuable type-strain genomes for metagenomic binning, comparative biology and taxonomic classification.</title>
        <authorList>
            <person name="Goeker M."/>
        </authorList>
    </citation>
    <scope>NUCLEOTIDE SEQUENCE [LARGE SCALE GENOMIC DNA]</scope>
    <source>
        <strain evidence="2 3">DSM 101688</strain>
    </source>
</reference>
<dbReference type="GO" id="GO:0006777">
    <property type="term" value="P:Mo-molybdopterin cofactor biosynthetic process"/>
    <property type="evidence" value="ECO:0007669"/>
    <property type="project" value="InterPro"/>
</dbReference>
<sequence length="174" mass="19190">MKIFGIVGMSGSGKTELLVKLIPQLAARGLDVSTMKHTHHNFDIDKPGKDSYRHRASGARQVMVASSGRWALVNELRHTPEPAMTELIDKMDPVDLLLIEGFKREKHPKLEVFRPAHKQQLLALEDDTIIAVASDAPLDDYDLAVPVIDLNDVVALTDFIIAFNALGARCENVA</sequence>
<comment type="caution">
    <text evidence="2">The sequence shown here is derived from an EMBL/GenBank/DDBJ whole genome shotgun (WGS) entry which is preliminary data.</text>
</comment>
<evidence type="ECO:0000313" key="3">
    <source>
        <dbReference type="Proteomes" id="UP000295304"/>
    </source>
</evidence>
<dbReference type="InterPro" id="IPR004435">
    <property type="entry name" value="MobB_dom"/>
</dbReference>
<proteinExistence type="predicted"/>
<dbReference type="RefSeq" id="WP_132938426.1">
    <property type="nucleotide sequence ID" value="NZ_CP119676.1"/>
</dbReference>
<keyword evidence="3" id="KW-1185">Reference proteome</keyword>
<dbReference type="PANTHER" id="PTHR40072">
    <property type="entry name" value="MOLYBDOPTERIN-GUANINE DINUCLEOTIDE BIOSYNTHESIS ADAPTER PROTEIN-RELATED"/>
    <property type="match status" value="1"/>
</dbReference>
<dbReference type="Pfam" id="PF03205">
    <property type="entry name" value="MobB"/>
    <property type="match status" value="1"/>
</dbReference>
<dbReference type="NCBIfam" id="TIGR00176">
    <property type="entry name" value="mobB"/>
    <property type="match status" value="1"/>
</dbReference>